<reference evidence="10 11" key="1">
    <citation type="submission" date="2023-11" db="EMBL/GenBank/DDBJ databases">
        <title>Arctic aerobic anoxygenic photoheterotroph Sediminicoccus rosea KRV36 adapts its photosynthesis to long days of polar summer.</title>
        <authorList>
            <person name="Tomasch J."/>
            <person name="Kopejtka K."/>
            <person name="Bily T."/>
            <person name="Gardiner A.T."/>
            <person name="Gardian Z."/>
            <person name="Shivaramu S."/>
            <person name="Koblizek M."/>
            <person name="Engelhardt F."/>
            <person name="Kaftan D."/>
        </authorList>
    </citation>
    <scope>NUCLEOTIDE SEQUENCE [LARGE SCALE GENOMIC DNA]</scope>
    <source>
        <strain evidence="10 11">R-30</strain>
    </source>
</reference>
<keyword evidence="1 6" id="KW-0597">Phosphoprotein</keyword>
<keyword evidence="11" id="KW-1185">Reference proteome</keyword>
<protein>
    <submittedName>
        <fullName evidence="10">Response regulator transcription factor</fullName>
    </submittedName>
</protein>
<dbReference type="InterPro" id="IPR039420">
    <property type="entry name" value="WalR-like"/>
</dbReference>
<dbReference type="PROSITE" id="PS51755">
    <property type="entry name" value="OMPR_PHOB"/>
    <property type="match status" value="1"/>
</dbReference>
<dbReference type="Pfam" id="PF00486">
    <property type="entry name" value="Trans_reg_C"/>
    <property type="match status" value="1"/>
</dbReference>
<dbReference type="InterPro" id="IPR016032">
    <property type="entry name" value="Sig_transdc_resp-reg_C-effctor"/>
</dbReference>
<dbReference type="EMBL" id="CP137852">
    <property type="protein sequence ID" value="WPB87208.1"/>
    <property type="molecule type" value="Genomic_DNA"/>
</dbReference>
<dbReference type="PROSITE" id="PS50110">
    <property type="entry name" value="RESPONSE_REGULATORY"/>
    <property type="match status" value="1"/>
</dbReference>
<dbReference type="InterPro" id="IPR011006">
    <property type="entry name" value="CheY-like_superfamily"/>
</dbReference>
<keyword evidence="3" id="KW-0805">Transcription regulation</keyword>
<dbReference type="SUPFAM" id="SSF46894">
    <property type="entry name" value="C-terminal effector domain of the bipartite response regulators"/>
    <property type="match status" value="1"/>
</dbReference>
<evidence type="ECO:0000256" key="5">
    <source>
        <dbReference type="ARBA" id="ARBA00023163"/>
    </source>
</evidence>
<feature type="domain" description="OmpR/PhoB-type" evidence="9">
    <location>
        <begin position="125"/>
        <end position="225"/>
    </location>
</feature>
<evidence type="ECO:0000259" key="9">
    <source>
        <dbReference type="PROSITE" id="PS51755"/>
    </source>
</evidence>
<evidence type="ECO:0000256" key="7">
    <source>
        <dbReference type="PROSITE-ProRule" id="PRU01091"/>
    </source>
</evidence>
<dbReference type="SUPFAM" id="SSF52172">
    <property type="entry name" value="CheY-like"/>
    <property type="match status" value="1"/>
</dbReference>
<dbReference type="InterPro" id="IPR001867">
    <property type="entry name" value="OmpR/PhoB-type_DNA-bd"/>
</dbReference>
<dbReference type="Proteomes" id="UP001305521">
    <property type="component" value="Chromosome"/>
</dbReference>
<keyword evidence="2" id="KW-0902">Two-component regulatory system</keyword>
<dbReference type="Gene3D" id="3.40.50.2300">
    <property type="match status" value="1"/>
</dbReference>
<feature type="DNA-binding region" description="OmpR/PhoB-type" evidence="7">
    <location>
        <begin position="125"/>
        <end position="225"/>
    </location>
</feature>
<feature type="domain" description="Response regulatory" evidence="8">
    <location>
        <begin position="4"/>
        <end position="117"/>
    </location>
</feature>
<evidence type="ECO:0000256" key="4">
    <source>
        <dbReference type="ARBA" id="ARBA00023125"/>
    </source>
</evidence>
<sequence length="239" mass="26236">MTAKIAVVDDDPAFGAQLARLLGREGFTALAYDGGEAFLAALPDVPPDLVILDQMMPGATGMEVLRRLRATSDMPCIMLTGSEDEATRIAGLEGGADDYIVKSAPPREILARIRIALRRGAALPATQPPAARWEFSAAERTLRDPQGQIVHLTSSEFELLHLLHERQGQPVSREECHRRVLRRPYRVEDRAIDTLVAKLRGKIEPERDGPRRIHALRGVGYVFVGFDAAATPPARPRHG</sequence>
<gene>
    <name evidence="10" type="ORF">R9Z33_10075</name>
</gene>
<evidence type="ECO:0000256" key="2">
    <source>
        <dbReference type="ARBA" id="ARBA00023012"/>
    </source>
</evidence>
<dbReference type="RefSeq" id="WP_318651162.1">
    <property type="nucleotide sequence ID" value="NZ_CP137852.1"/>
</dbReference>
<dbReference type="Pfam" id="PF00072">
    <property type="entry name" value="Response_reg"/>
    <property type="match status" value="1"/>
</dbReference>
<evidence type="ECO:0000313" key="11">
    <source>
        <dbReference type="Proteomes" id="UP001305521"/>
    </source>
</evidence>
<dbReference type="SMART" id="SM00862">
    <property type="entry name" value="Trans_reg_C"/>
    <property type="match status" value="1"/>
</dbReference>
<keyword evidence="5" id="KW-0804">Transcription</keyword>
<evidence type="ECO:0000256" key="3">
    <source>
        <dbReference type="ARBA" id="ARBA00023015"/>
    </source>
</evidence>
<evidence type="ECO:0000259" key="8">
    <source>
        <dbReference type="PROSITE" id="PS50110"/>
    </source>
</evidence>
<dbReference type="PANTHER" id="PTHR48111:SF4">
    <property type="entry name" value="DNA-BINDING DUAL TRANSCRIPTIONAL REGULATOR OMPR"/>
    <property type="match status" value="1"/>
</dbReference>
<accession>A0ABZ0PN92</accession>
<evidence type="ECO:0000256" key="6">
    <source>
        <dbReference type="PROSITE-ProRule" id="PRU00169"/>
    </source>
</evidence>
<dbReference type="Gene3D" id="6.10.250.690">
    <property type="match status" value="1"/>
</dbReference>
<evidence type="ECO:0000313" key="10">
    <source>
        <dbReference type="EMBL" id="WPB87208.1"/>
    </source>
</evidence>
<dbReference type="PANTHER" id="PTHR48111">
    <property type="entry name" value="REGULATOR OF RPOS"/>
    <property type="match status" value="1"/>
</dbReference>
<name>A0ABZ0PN92_9PROT</name>
<keyword evidence="4 7" id="KW-0238">DNA-binding</keyword>
<feature type="modified residue" description="4-aspartylphosphate" evidence="6">
    <location>
        <position position="53"/>
    </location>
</feature>
<organism evidence="10 11">
    <name type="scientific">Sediminicoccus rosea</name>
    <dbReference type="NCBI Taxonomy" id="1225128"/>
    <lineage>
        <taxon>Bacteria</taxon>
        <taxon>Pseudomonadati</taxon>
        <taxon>Pseudomonadota</taxon>
        <taxon>Alphaproteobacteria</taxon>
        <taxon>Acetobacterales</taxon>
        <taxon>Roseomonadaceae</taxon>
        <taxon>Sediminicoccus</taxon>
    </lineage>
</organism>
<evidence type="ECO:0000256" key="1">
    <source>
        <dbReference type="ARBA" id="ARBA00022553"/>
    </source>
</evidence>
<proteinExistence type="predicted"/>
<dbReference type="InterPro" id="IPR036388">
    <property type="entry name" value="WH-like_DNA-bd_sf"/>
</dbReference>
<dbReference type="SMART" id="SM00448">
    <property type="entry name" value="REC"/>
    <property type="match status" value="1"/>
</dbReference>
<dbReference type="CDD" id="cd00383">
    <property type="entry name" value="trans_reg_C"/>
    <property type="match status" value="1"/>
</dbReference>
<dbReference type="InterPro" id="IPR001789">
    <property type="entry name" value="Sig_transdc_resp-reg_receiver"/>
</dbReference>
<dbReference type="Gene3D" id="1.10.10.10">
    <property type="entry name" value="Winged helix-like DNA-binding domain superfamily/Winged helix DNA-binding domain"/>
    <property type="match status" value="1"/>
</dbReference>